<evidence type="ECO:0000256" key="2">
    <source>
        <dbReference type="SAM" id="SignalP"/>
    </source>
</evidence>
<organism evidence="3 4">
    <name type="scientific">Alloalcanivorax xenomutans</name>
    <dbReference type="NCBI Taxonomy" id="1094342"/>
    <lineage>
        <taxon>Bacteria</taxon>
        <taxon>Pseudomonadati</taxon>
        <taxon>Pseudomonadota</taxon>
        <taxon>Gammaproteobacteria</taxon>
        <taxon>Oceanospirillales</taxon>
        <taxon>Alcanivoracaceae</taxon>
        <taxon>Alloalcanivorax</taxon>
    </lineage>
</organism>
<evidence type="ECO:0000313" key="4">
    <source>
        <dbReference type="Proteomes" id="UP001107961"/>
    </source>
</evidence>
<proteinExistence type="predicted"/>
<dbReference type="RefSeq" id="WP_022994181.1">
    <property type="nucleotide sequence ID" value="NZ_CBDDTQ010000001.1"/>
</dbReference>
<keyword evidence="1" id="KW-0175">Coiled coil</keyword>
<sequence length="222" mass="24658">MKKADNVKTKWFPATLTLLVLALPAWAQAQQSSLEERLRTELRNTTQQLRDLQSRQAGLEAARSNAEVQRDAARAQVAKLQARLDAVEGNLASQQRSSQARIAASQERAQQMRDAYDELLTLAKGKETERLTLQKALQQRTAELQTCVSRNEEMYMAGKEILSAYESLGAGSLFKMRQPLATSSRVEFENRAQEMGDRLYNAQVGVVRSDQDGNAGAAENDG</sequence>
<keyword evidence="2" id="KW-0732">Signal</keyword>
<gene>
    <name evidence="3" type="ORF">LZG35_00705</name>
</gene>
<evidence type="ECO:0000256" key="1">
    <source>
        <dbReference type="SAM" id="Coils"/>
    </source>
</evidence>
<name>A0A9Q3ZGD5_9GAMM</name>
<evidence type="ECO:0000313" key="3">
    <source>
        <dbReference type="EMBL" id="MCE7507137.1"/>
    </source>
</evidence>
<dbReference type="Proteomes" id="UP001107961">
    <property type="component" value="Unassembled WGS sequence"/>
</dbReference>
<accession>A0A9Q3ZGD5</accession>
<feature type="signal peptide" evidence="2">
    <location>
        <begin position="1"/>
        <end position="29"/>
    </location>
</feature>
<dbReference type="AlphaFoldDB" id="A0A9Q3ZGD5"/>
<comment type="caution">
    <text evidence="3">The sequence shown here is derived from an EMBL/GenBank/DDBJ whole genome shotgun (WGS) entry which is preliminary data.</text>
</comment>
<keyword evidence="4" id="KW-1185">Reference proteome</keyword>
<dbReference type="EMBL" id="JAJVKT010000001">
    <property type="protein sequence ID" value="MCE7507137.1"/>
    <property type="molecule type" value="Genomic_DNA"/>
</dbReference>
<feature type="coiled-coil region" evidence="1">
    <location>
        <begin position="35"/>
        <end position="97"/>
    </location>
</feature>
<protein>
    <submittedName>
        <fullName evidence="3">DNA repair protein</fullName>
    </submittedName>
</protein>
<feature type="chain" id="PRO_5040219377" evidence="2">
    <location>
        <begin position="30"/>
        <end position="222"/>
    </location>
</feature>
<dbReference type="GeneID" id="94685669"/>
<dbReference type="Gene3D" id="1.10.287.1490">
    <property type="match status" value="1"/>
</dbReference>
<reference evidence="3" key="1">
    <citation type="submission" date="2022-01" db="EMBL/GenBank/DDBJ databases">
        <authorList>
            <person name="Karlyshev A.V."/>
            <person name="Jaspars M."/>
        </authorList>
    </citation>
    <scope>NUCLEOTIDE SEQUENCE</scope>
    <source>
        <strain evidence="3">AGSA3-2</strain>
    </source>
</reference>